<proteinExistence type="predicted"/>
<dbReference type="Proteomes" id="UP000070394">
    <property type="component" value="Unassembled WGS sequence"/>
</dbReference>
<dbReference type="EMBL" id="LSDA01000011">
    <property type="protein sequence ID" value="KXB60579.1"/>
    <property type="molecule type" value="Genomic_DNA"/>
</dbReference>
<reference evidence="3" key="1">
    <citation type="submission" date="2016-01" db="EMBL/GenBank/DDBJ databases">
        <authorList>
            <person name="Mitreva M."/>
            <person name="Pepin K.H."/>
            <person name="Mihindukulasuriya K.A."/>
            <person name="Fulton R."/>
            <person name="Fronick C."/>
            <person name="O'Laughlin M."/>
            <person name="Miner T."/>
            <person name="Herter B."/>
            <person name="Rosa B.A."/>
            <person name="Cordes M."/>
            <person name="Tomlinson C."/>
            <person name="Wollam A."/>
            <person name="Palsikar V.B."/>
            <person name="Mardis E.R."/>
            <person name="Wilson R.K."/>
        </authorList>
    </citation>
    <scope>NUCLEOTIDE SEQUENCE [LARGE SCALE GENOMIC DNA]</scope>
    <source>
        <strain evidence="3">DNF00896</strain>
    </source>
</reference>
<dbReference type="OrthoDB" id="571721at2"/>
<feature type="domain" description="MAE-28990/MAE-18760-like HEPN" evidence="1">
    <location>
        <begin position="5"/>
        <end position="232"/>
    </location>
</feature>
<organism evidence="2 3">
    <name type="scientific">Lachnoanaerobaculum saburreum</name>
    <dbReference type="NCBI Taxonomy" id="467210"/>
    <lineage>
        <taxon>Bacteria</taxon>
        <taxon>Bacillati</taxon>
        <taxon>Bacillota</taxon>
        <taxon>Clostridia</taxon>
        <taxon>Lachnospirales</taxon>
        <taxon>Lachnospiraceae</taxon>
        <taxon>Lachnoanaerobaculum</taxon>
    </lineage>
</organism>
<dbReference type="PATRIC" id="fig|467210.3.peg.355"/>
<comment type="caution">
    <text evidence="2">The sequence shown here is derived from an EMBL/GenBank/DDBJ whole genome shotgun (WGS) entry which is preliminary data.</text>
</comment>
<name>A0A133ZYP8_9FIRM</name>
<gene>
    <name evidence="2" type="ORF">HMPREF1866_00360</name>
</gene>
<dbReference type="InterPro" id="IPR040788">
    <property type="entry name" value="HEPN_MAE_28990"/>
</dbReference>
<dbReference type="RefSeq" id="WP_060930333.1">
    <property type="nucleotide sequence ID" value="NZ_KQ959775.1"/>
</dbReference>
<protein>
    <recommendedName>
        <fullName evidence="1">MAE-28990/MAE-18760-like HEPN domain-containing protein</fullName>
    </recommendedName>
</protein>
<evidence type="ECO:0000313" key="3">
    <source>
        <dbReference type="Proteomes" id="UP000070394"/>
    </source>
</evidence>
<dbReference type="Pfam" id="PF18737">
    <property type="entry name" value="HEPN_MAE_28990"/>
    <property type="match status" value="1"/>
</dbReference>
<accession>A0A133ZYP8</accession>
<dbReference type="AlphaFoldDB" id="A0A133ZYP8"/>
<evidence type="ECO:0000259" key="1">
    <source>
        <dbReference type="Pfam" id="PF18737"/>
    </source>
</evidence>
<dbReference type="STRING" id="467210.HMPREF1866_00360"/>
<keyword evidence="3" id="KW-1185">Reference proteome</keyword>
<sequence length="238" mass="27257">MSDFINTYNNRKHEIQNFIIFMEYIENTEVNESDSKLHGFIHSPDNNLTYQSLINTLKSNFSLMLYNILEYTVSGLLDELYTEISINNLSYIDVSERIQTIWHKVKLNDANKNSAGFDTLLAKSKYILDSVINKNTITLSSRDTITGGNLDDKALIKIFDSHGIAFTKNYFRSDILGNIKTTRNDLAHGSVSFADALESSSISDLKEKSKIMINFLDDLIQSVKLYTDDKKYIKKFET</sequence>
<evidence type="ECO:0000313" key="2">
    <source>
        <dbReference type="EMBL" id="KXB60579.1"/>
    </source>
</evidence>